<dbReference type="InterPro" id="IPR013096">
    <property type="entry name" value="Cupin_2"/>
</dbReference>
<name>A0A5C5X2F3_9PLAN</name>
<evidence type="ECO:0000259" key="1">
    <source>
        <dbReference type="Pfam" id="PF07883"/>
    </source>
</evidence>
<dbReference type="InterPro" id="IPR011051">
    <property type="entry name" value="RmlC_Cupin_sf"/>
</dbReference>
<dbReference type="Gene3D" id="2.60.120.10">
    <property type="entry name" value="Jelly Rolls"/>
    <property type="match status" value="1"/>
</dbReference>
<reference evidence="2 3" key="1">
    <citation type="submission" date="2019-02" db="EMBL/GenBank/DDBJ databases">
        <title>Deep-cultivation of Planctomycetes and their phenomic and genomic characterization uncovers novel biology.</title>
        <authorList>
            <person name="Wiegand S."/>
            <person name="Jogler M."/>
            <person name="Boedeker C."/>
            <person name="Pinto D."/>
            <person name="Vollmers J."/>
            <person name="Rivas-Marin E."/>
            <person name="Kohn T."/>
            <person name="Peeters S.H."/>
            <person name="Heuer A."/>
            <person name="Rast P."/>
            <person name="Oberbeckmann S."/>
            <person name="Bunk B."/>
            <person name="Jeske O."/>
            <person name="Meyerdierks A."/>
            <person name="Storesund J.E."/>
            <person name="Kallscheuer N."/>
            <person name="Luecker S."/>
            <person name="Lage O.M."/>
            <person name="Pohl T."/>
            <person name="Merkel B.J."/>
            <person name="Hornburger P."/>
            <person name="Mueller R.-W."/>
            <person name="Bruemmer F."/>
            <person name="Labrenz M."/>
            <person name="Spormann A.M."/>
            <person name="Op Den Camp H."/>
            <person name="Overmann J."/>
            <person name="Amann R."/>
            <person name="Jetten M.S.M."/>
            <person name="Mascher T."/>
            <person name="Medema M.H."/>
            <person name="Devos D.P."/>
            <person name="Kaster A.-K."/>
            <person name="Ovreas L."/>
            <person name="Rohde M."/>
            <person name="Galperin M.Y."/>
            <person name="Jogler C."/>
        </authorList>
    </citation>
    <scope>NUCLEOTIDE SEQUENCE [LARGE SCALE GENOMIC DNA]</scope>
    <source>
        <strain evidence="2 3">KOR42</strain>
    </source>
</reference>
<sequence length="119" mass="13447">MKSIESSYQIVDFSTLPGTPCPCGTARRAFADVEDYPATVHVTEIADDARVHYHKHHTETYYILECGPDAKMQLNDEQIPIRPGMCILIPPGTRHRAIGQMKIINIVMPKFDPADEFFD</sequence>
<dbReference type="CDD" id="cd20295">
    <property type="entry name" value="cupin_Pac13-like"/>
    <property type="match status" value="1"/>
</dbReference>
<proteinExistence type="predicted"/>
<dbReference type="AlphaFoldDB" id="A0A5C5X2F3"/>
<dbReference type="OrthoDB" id="287918at2"/>
<feature type="domain" description="Cupin type-2" evidence="1">
    <location>
        <begin position="48"/>
        <end position="97"/>
    </location>
</feature>
<gene>
    <name evidence="2" type="ORF">KOR42_03650</name>
</gene>
<dbReference type="EMBL" id="SIHI01000001">
    <property type="protein sequence ID" value="TWT57008.1"/>
    <property type="molecule type" value="Genomic_DNA"/>
</dbReference>
<dbReference type="RefSeq" id="WP_146506899.1">
    <property type="nucleotide sequence ID" value="NZ_SIHI01000001.1"/>
</dbReference>
<evidence type="ECO:0000313" key="2">
    <source>
        <dbReference type="EMBL" id="TWT57008.1"/>
    </source>
</evidence>
<accession>A0A5C5X2F3</accession>
<dbReference type="InterPro" id="IPR014710">
    <property type="entry name" value="RmlC-like_jellyroll"/>
</dbReference>
<keyword evidence="3" id="KW-1185">Reference proteome</keyword>
<dbReference type="SUPFAM" id="SSF51182">
    <property type="entry name" value="RmlC-like cupins"/>
    <property type="match status" value="1"/>
</dbReference>
<dbReference type="Proteomes" id="UP000317243">
    <property type="component" value="Unassembled WGS sequence"/>
</dbReference>
<evidence type="ECO:0000313" key="3">
    <source>
        <dbReference type="Proteomes" id="UP000317243"/>
    </source>
</evidence>
<organism evidence="2 3">
    <name type="scientific">Thalassoglobus neptunius</name>
    <dbReference type="NCBI Taxonomy" id="1938619"/>
    <lineage>
        <taxon>Bacteria</taxon>
        <taxon>Pseudomonadati</taxon>
        <taxon>Planctomycetota</taxon>
        <taxon>Planctomycetia</taxon>
        <taxon>Planctomycetales</taxon>
        <taxon>Planctomycetaceae</taxon>
        <taxon>Thalassoglobus</taxon>
    </lineage>
</organism>
<comment type="caution">
    <text evidence="2">The sequence shown here is derived from an EMBL/GenBank/DDBJ whole genome shotgun (WGS) entry which is preliminary data.</text>
</comment>
<dbReference type="Pfam" id="PF07883">
    <property type="entry name" value="Cupin_2"/>
    <property type="match status" value="1"/>
</dbReference>
<protein>
    <submittedName>
        <fullName evidence="2">Cupin domain protein</fullName>
    </submittedName>
</protein>